<feature type="region of interest" description="Disordered" evidence="2">
    <location>
        <begin position="44"/>
        <end position="168"/>
    </location>
</feature>
<name>A0ABU6YUR0_9FABA</name>
<feature type="compositionally biased region" description="Basic residues" evidence="2">
    <location>
        <begin position="118"/>
        <end position="129"/>
    </location>
</feature>
<evidence type="ECO:0000259" key="4">
    <source>
        <dbReference type="PROSITE" id="PS50158"/>
    </source>
</evidence>
<keyword evidence="3" id="KW-0472">Membrane</keyword>
<keyword evidence="3" id="KW-1133">Transmembrane helix</keyword>
<feature type="compositionally biased region" description="Polar residues" evidence="2">
    <location>
        <begin position="86"/>
        <end position="102"/>
    </location>
</feature>
<dbReference type="InterPro" id="IPR001878">
    <property type="entry name" value="Znf_CCHC"/>
</dbReference>
<feature type="compositionally biased region" description="Polar residues" evidence="2">
    <location>
        <begin position="133"/>
        <end position="145"/>
    </location>
</feature>
<proteinExistence type="predicted"/>
<dbReference type="EMBL" id="JASCZI010243866">
    <property type="protein sequence ID" value="MED6213691.1"/>
    <property type="molecule type" value="Genomic_DNA"/>
</dbReference>
<protein>
    <recommendedName>
        <fullName evidence="4">CCHC-type domain-containing protein</fullName>
    </recommendedName>
</protein>
<reference evidence="5 6" key="1">
    <citation type="journal article" date="2023" name="Plants (Basel)">
        <title>Bridging the Gap: Combining Genomics and Transcriptomics Approaches to Understand Stylosanthes scabra, an Orphan Legume from the Brazilian Caatinga.</title>
        <authorList>
            <person name="Ferreira-Neto J.R.C."/>
            <person name="da Silva M.D."/>
            <person name="Binneck E."/>
            <person name="de Melo N.F."/>
            <person name="da Silva R.H."/>
            <person name="de Melo A.L.T.M."/>
            <person name="Pandolfi V."/>
            <person name="Bustamante F.O."/>
            <person name="Brasileiro-Vidal A.C."/>
            <person name="Benko-Iseppon A.M."/>
        </authorList>
    </citation>
    <scope>NUCLEOTIDE SEQUENCE [LARGE SCALE GENOMIC DNA]</scope>
    <source>
        <tissue evidence="5">Leaves</tissue>
    </source>
</reference>
<keyword evidence="3" id="KW-0812">Transmembrane</keyword>
<evidence type="ECO:0000313" key="6">
    <source>
        <dbReference type="Proteomes" id="UP001341840"/>
    </source>
</evidence>
<feature type="domain" description="CCHC-type" evidence="4">
    <location>
        <begin position="37"/>
        <end position="51"/>
    </location>
</feature>
<keyword evidence="1" id="KW-0863">Zinc-finger</keyword>
<feature type="transmembrane region" description="Helical" evidence="3">
    <location>
        <begin position="197"/>
        <end position="217"/>
    </location>
</feature>
<evidence type="ECO:0000313" key="5">
    <source>
        <dbReference type="EMBL" id="MED6213691.1"/>
    </source>
</evidence>
<evidence type="ECO:0000256" key="2">
    <source>
        <dbReference type="SAM" id="MobiDB-lite"/>
    </source>
</evidence>
<keyword evidence="1" id="KW-0862">Zinc</keyword>
<dbReference type="Proteomes" id="UP001341840">
    <property type="component" value="Unassembled WGS sequence"/>
</dbReference>
<accession>A0ABU6YUR0</accession>
<evidence type="ECO:0000256" key="1">
    <source>
        <dbReference type="PROSITE-ProRule" id="PRU00047"/>
    </source>
</evidence>
<comment type="caution">
    <text evidence="5">The sequence shown here is derived from an EMBL/GenBank/DDBJ whole genome shotgun (WGS) entry which is preliminary data.</text>
</comment>
<keyword evidence="1" id="KW-0479">Metal-binding</keyword>
<gene>
    <name evidence="5" type="ORF">PIB30_095747</name>
</gene>
<sequence length="219" mass="24284">MAIIRPIGRPKVHARKRDPVEVLIEGDKLKKTFRVTCSKCGEKGHNYKTCKGAPANTNPRKSTRKKRRGETSTQTAPIDIQAEAASDSQHQPSVPIQPNVVPTSHPIEANLDGATKNFRAKQPIRRRPPKNLMPSTQQDIPTSNDATKHDPQQAPGSPMASPSIETLAPAESTAQRIWEFMPTLGLKIIRPKCSSGIYIFWIVWLLNISDAFGHLFVKL</sequence>
<keyword evidence="6" id="KW-1185">Reference proteome</keyword>
<evidence type="ECO:0000256" key="3">
    <source>
        <dbReference type="SAM" id="Phobius"/>
    </source>
</evidence>
<dbReference type="PROSITE" id="PS50158">
    <property type="entry name" value="ZF_CCHC"/>
    <property type="match status" value="1"/>
</dbReference>
<organism evidence="5 6">
    <name type="scientific">Stylosanthes scabra</name>
    <dbReference type="NCBI Taxonomy" id="79078"/>
    <lineage>
        <taxon>Eukaryota</taxon>
        <taxon>Viridiplantae</taxon>
        <taxon>Streptophyta</taxon>
        <taxon>Embryophyta</taxon>
        <taxon>Tracheophyta</taxon>
        <taxon>Spermatophyta</taxon>
        <taxon>Magnoliopsida</taxon>
        <taxon>eudicotyledons</taxon>
        <taxon>Gunneridae</taxon>
        <taxon>Pentapetalae</taxon>
        <taxon>rosids</taxon>
        <taxon>fabids</taxon>
        <taxon>Fabales</taxon>
        <taxon>Fabaceae</taxon>
        <taxon>Papilionoideae</taxon>
        <taxon>50 kb inversion clade</taxon>
        <taxon>dalbergioids sensu lato</taxon>
        <taxon>Dalbergieae</taxon>
        <taxon>Pterocarpus clade</taxon>
        <taxon>Stylosanthes</taxon>
    </lineage>
</organism>